<proteinExistence type="predicted"/>
<dbReference type="eggNOG" id="COG3247">
    <property type="taxonomic scope" value="Bacteria"/>
</dbReference>
<dbReference type="Proteomes" id="UP000094793">
    <property type="component" value="Chromosome"/>
</dbReference>
<sequence length="201" mass="21364">MATPQNPTNPTGAVRSLMTELGKGAFWAVLIRGILAVLFGILLLAAPAAMAVALGIWVGAWLIVDGFFEITHALQARKQNLSWGWELAAGIAYVIGGIVIMIVPLTFAVMGGTVILLMMASGMLIRGILSVASKSFRGWSKALGVLDIIFAVITFIVVFSNPGAALLALVWIIAIYTIVFGIFLIMMAFVGRSHTKQAFGN</sequence>
<dbReference type="InterPro" id="IPR005325">
    <property type="entry name" value="DUF308_memb"/>
</dbReference>
<dbReference type="RefSeq" id="WP_069600166.1">
    <property type="nucleotide sequence ID" value="NZ_CP017150.1"/>
</dbReference>
<evidence type="ECO:0000313" key="2">
    <source>
        <dbReference type="Proteomes" id="UP000094793"/>
    </source>
</evidence>
<name>A0A1D7W421_BREAU</name>
<dbReference type="Pfam" id="PF03729">
    <property type="entry name" value="DUF308"/>
    <property type="match status" value="2"/>
</dbReference>
<gene>
    <name evidence="1" type="ORF">BLSMQ_2022</name>
</gene>
<protein>
    <submittedName>
        <fullName evidence="1">Putative membrane protein</fullName>
    </submittedName>
</protein>
<dbReference type="KEGG" id="blin:BLSMQ_2022"/>
<evidence type="ECO:0000313" key="1">
    <source>
        <dbReference type="EMBL" id="AOP53732.1"/>
    </source>
</evidence>
<dbReference type="PANTHER" id="PTHR34989">
    <property type="entry name" value="PROTEIN HDED"/>
    <property type="match status" value="1"/>
</dbReference>
<dbReference type="EMBL" id="CP017150">
    <property type="protein sequence ID" value="AOP53732.1"/>
    <property type="molecule type" value="Genomic_DNA"/>
</dbReference>
<reference evidence="2" key="1">
    <citation type="submission" date="2016-09" db="EMBL/GenBank/DDBJ databases">
        <title>Complete Genome Sequence of Brevibacterium linens SMQ-1335.</title>
        <authorList>
            <person name="de Melo A.G."/>
            <person name="Labrie S.J."/>
            <person name="Dumaresq J."/>
            <person name="Roberts R.J."/>
            <person name="Tremblay D.M."/>
            <person name="Moineau S."/>
        </authorList>
    </citation>
    <scope>NUCLEOTIDE SEQUENCE [LARGE SCALE GENOMIC DNA]</scope>
    <source>
        <strain evidence="2">SMQ-1335</strain>
    </source>
</reference>
<organism evidence="1 2">
    <name type="scientific">Brevibacterium aurantiacum</name>
    <dbReference type="NCBI Taxonomy" id="273384"/>
    <lineage>
        <taxon>Bacteria</taxon>
        <taxon>Bacillati</taxon>
        <taxon>Actinomycetota</taxon>
        <taxon>Actinomycetes</taxon>
        <taxon>Micrococcales</taxon>
        <taxon>Brevibacteriaceae</taxon>
        <taxon>Brevibacterium</taxon>
    </lineage>
</organism>
<accession>A0A1D7W421</accession>
<dbReference type="PATRIC" id="fig|1703.10.peg.2082"/>
<dbReference type="PANTHER" id="PTHR34989:SF1">
    <property type="entry name" value="PROTEIN HDED"/>
    <property type="match status" value="1"/>
</dbReference>
<dbReference type="OrthoDB" id="193343at2"/>
<dbReference type="InterPro" id="IPR052712">
    <property type="entry name" value="Acid_resist_chaperone_HdeD"/>
</dbReference>
<dbReference type="AlphaFoldDB" id="A0A1D7W421"/>
<dbReference type="GO" id="GO:0005886">
    <property type="term" value="C:plasma membrane"/>
    <property type="evidence" value="ECO:0007669"/>
    <property type="project" value="TreeGrafter"/>
</dbReference>